<protein>
    <recommendedName>
        <fullName evidence="4 16">Very-long-chain (3R)-3-hydroxyacyl-CoA dehydratase</fullName>
        <ecNumber evidence="4 16">4.2.1.134</ecNumber>
    </recommendedName>
</protein>
<dbReference type="PANTHER" id="PTHR11035">
    <property type="entry name" value="VERY-LONG-CHAIN (3R)-3-HYDROXYACYL-COA DEHYDRATASE"/>
    <property type="match status" value="1"/>
</dbReference>
<comment type="similarity">
    <text evidence="15">Belongs to the p23/wos2 family.</text>
</comment>
<evidence type="ECO:0000259" key="17">
    <source>
        <dbReference type="PROSITE" id="PS51203"/>
    </source>
</evidence>
<dbReference type="InterPro" id="IPR007052">
    <property type="entry name" value="CS_dom"/>
</dbReference>
<keyword evidence="11 16" id="KW-0443">Lipid metabolism</keyword>
<dbReference type="InterPro" id="IPR007482">
    <property type="entry name" value="Tyr_Pase-like_PTPLA"/>
</dbReference>
<dbReference type="SUPFAM" id="SSF49764">
    <property type="entry name" value="HSP20-like chaperones"/>
    <property type="match status" value="1"/>
</dbReference>
<dbReference type="STRING" id="37001.A0A1A9VZR8"/>
<evidence type="ECO:0000256" key="10">
    <source>
        <dbReference type="ARBA" id="ARBA00023054"/>
    </source>
</evidence>
<accession>A0A1A9VZR8</accession>
<dbReference type="AlphaFoldDB" id="A0A1A9VZR8"/>
<comment type="similarity">
    <text evidence="3 16">Belongs to the very long-chain fatty acids dehydratase HACD family.</text>
</comment>
<evidence type="ECO:0000256" key="11">
    <source>
        <dbReference type="ARBA" id="ARBA00023098"/>
    </source>
</evidence>
<keyword evidence="19" id="KW-1185">Reference proteome</keyword>
<dbReference type="GO" id="GO:0042761">
    <property type="term" value="P:very long-chain fatty acid biosynthetic process"/>
    <property type="evidence" value="ECO:0007669"/>
    <property type="project" value="TreeGrafter"/>
</dbReference>
<evidence type="ECO:0000256" key="16">
    <source>
        <dbReference type="RuleBase" id="RU363109"/>
    </source>
</evidence>
<dbReference type="PROSITE" id="PS51203">
    <property type="entry name" value="CS"/>
    <property type="match status" value="1"/>
</dbReference>
<dbReference type="GO" id="GO:0030497">
    <property type="term" value="P:fatty acid elongation"/>
    <property type="evidence" value="ECO:0007669"/>
    <property type="project" value="TreeGrafter"/>
</dbReference>
<organism evidence="18 19">
    <name type="scientific">Glossina brevipalpis</name>
    <dbReference type="NCBI Taxonomy" id="37001"/>
    <lineage>
        <taxon>Eukaryota</taxon>
        <taxon>Metazoa</taxon>
        <taxon>Ecdysozoa</taxon>
        <taxon>Arthropoda</taxon>
        <taxon>Hexapoda</taxon>
        <taxon>Insecta</taxon>
        <taxon>Pterygota</taxon>
        <taxon>Neoptera</taxon>
        <taxon>Endopterygota</taxon>
        <taxon>Diptera</taxon>
        <taxon>Brachycera</taxon>
        <taxon>Muscomorpha</taxon>
        <taxon>Hippoboscoidea</taxon>
        <taxon>Glossinidae</taxon>
        <taxon>Glossina</taxon>
    </lineage>
</organism>
<feature type="transmembrane region" description="Helical" evidence="16">
    <location>
        <begin position="186"/>
        <end position="208"/>
    </location>
</feature>
<evidence type="ECO:0000256" key="15">
    <source>
        <dbReference type="ARBA" id="ARBA00025733"/>
    </source>
</evidence>
<evidence type="ECO:0000313" key="18">
    <source>
        <dbReference type="EnsemblMetazoa" id="GBRI000747-PA"/>
    </source>
</evidence>
<evidence type="ECO:0000256" key="4">
    <source>
        <dbReference type="ARBA" id="ARBA00013122"/>
    </source>
</evidence>
<dbReference type="Pfam" id="PF04387">
    <property type="entry name" value="PTPLA"/>
    <property type="match status" value="1"/>
</dbReference>
<keyword evidence="13 16" id="KW-0275">Fatty acid biosynthesis</keyword>
<keyword evidence="14 16" id="KW-0456">Lyase</keyword>
<keyword evidence="7 16" id="KW-0256">Endoplasmic reticulum</keyword>
<evidence type="ECO:0000256" key="6">
    <source>
        <dbReference type="ARBA" id="ARBA00022692"/>
    </source>
</evidence>
<comment type="caution">
    <text evidence="16">Lacks conserved residue(s) required for the propagation of feature annotation.</text>
</comment>
<dbReference type="Pfam" id="PF04969">
    <property type="entry name" value="CS"/>
    <property type="match status" value="1"/>
</dbReference>
<evidence type="ECO:0000256" key="12">
    <source>
        <dbReference type="ARBA" id="ARBA00023136"/>
    </source>
</evidence>
<comment type="catalytic activity">
    <reaction evidence="16">
        <text>a very-long-chain (3R)-3-hydroxyacyl-CoA = a very-long-chain (2E)-enoyl-CoA + H2O</text>
        <dbReference type="Rhea" id="RHEA:45812"/>
        <dbReference type="ChEBI" id="CHEBI:15377"/>
        <dbReference type="ChEBI" id="CHEBI:83728"/>
        <dbReference type="ChEBI" id="CHEBI:85440"/>
        <dbReference type="EC" id="4.2.1.134"/>
    </reaction>
</comment>
<feature type="domain" description="CS" evidence="17">
    <location>
        <begin position="37"/>
        <end position="127"/>
    </location>
</feature>
<dbReference type="Proteomes" id="UP000091820">
    <property type="component" value="Unassembled WGS sequence"/>
</dbReference>
<dbReference type="VEuPathDB" id="VectorBase:GBRI000747"/>
<keyword evidence="9 16" id="KW-1133">Transmembrane helix</keyword>
<feature type="transmembrane region" description="Helical" evidence="16">
    <location>
        <begin position="357"/>
        <end position="379"/>
    </location>
</feature>
<keyword evidence="10" id="KW-0175">Coiled coil</keyword>
<name>A0A1A9VZR8_9MUSC</name>
<comment type="function">
    <text evidence="16">Catalyzes the third of the four reactions of the long-chain fatty acids elongation cycle. This endoplasmic reticulum-bound enzymatic process, allows the addition of two carbons to the chain of long- and very long-chain fatty acids/VLCFAs per cycle. This enzyme catalyzes the dehydration of the 3-hydroxyacyl-CoA intermediate into trans-2,3-enoyl-CoA, within each cycle of fatty acid elongation. Thereby, it participates to the production of VLCFAs of different chain lengths that are involved in multiple biological processes as precursors of membrane lipids and lipid mediators.</text>
</comment>
<dbReference type="PANTHER" id="PTHR11035:SF35">
    <property type="entry name" value="VERY-LONG-CHAIN (3R)-3-HYDROXYACYL-COA DEHYDRATASE"/>
    <property type="match status" value="1"/>
</dbReference>
<evidence type="ECO:0000313" key="19">
    <source>
        <dbReference type="Proteomes" id="UP000091820"/>
    </source>
</evidence>
<dbReference type="CDD" id="cd06465">
    <property type="entry name" value="p23_hB-ind1_like"/>
    <property type="match status" value="1"/>
</dbReference>
<evidence type="ECO:0000256" key="1">
    <source>
        <dbReference type="ARBA" id="ARBA00004477"/>
    </source>
</evidence>
<keyword evidence="12 16" id="KW-0472">Membrane</keyword>
<proteinExistence type="inferred from homology"/>
<reference evidence="19" key="1">
    <citation type="submission" date="2014-03" db="EMBL/GenBank/DDBJ databases">
        <authorList>
            <person name="Aksoy S."/>
            <person name="Warren W."/>
            <person name="Wilson R.K."/>
        </authorList>
    </citation>
    <scope>NUCLEOTIDE SEQUENCE [LARGE SCALE GENOMIC DNA]</scope>
    <source>
        <strain evidence="19">IAEA</strain>
    </source>
</reference>
<dbReference type="UniPathway" id="UPA00094"/>
<feature type="transmembrane region" description="Helical" evidence="16">
    <location>
        <begin position="316"/>
        <end position="336"/>
    </location>
</feature>
<evidence type="ECO:0000256" key="3">
    <source>
        <dbReference type="ARBA" id="ARBA00007811"/>
    </source>
</evidence>
<dbReference type="GO" id="GO:0005789">
    <property type="term" value="C:endoplasmic reticulum membrane"/>
    <property type="evidence" value="ECO:0007669"/>
    <property type="project" value="UniProtKB-SubCell"/>
</dbReference>
<dbReference type="GO" id="GO:0102158">
    <property type="term" value="F:very-long-chain (3R)-3-hydroxyacyl-CoA dehydratase activity"/>
    <property type="evidence" value="ECO:0007669"/>
    <property type="project" value="UniProtKB-EC"/>
</dbReference>
<dbReference type="Gene3D" id="2.60.40.790">
    <property type="match status" value="1"/>
</dbReference>
<feature type="transmembrane region" description="Helical" evidence="16">
    <location>
        <begin position="279"/>
        <end position="296"/>
    </location>
</feature>
<dbReference type="EC" id="4.2.1.134" evidence="4 16"/>
<evidence type="ECO:0000256" key="5">
    <source>
        <dbReference type="ARBA" id="ARBA00022516"/>
    </source>
</evidence>
<comment type="pathway">
    <text evidence="2 16">Lipid metabolism; fatty acid biosynthesis.</text>
</comment>
<keyword evidence="6 16" id="KW-0812">Transmembrane</keyword>
<keyword evidence="8 16" id="KW-0276">Fatty acid metabolism</keyword>
<evidence type="ECO:0000256" key="9">
    <source>
        <dbReference type="ARBA" id="ARBA00022989"/>
    </source>
</evidence>
<evidence type="ECO:0000256" key="13">
    <source>
        <dbReference type="ARBA" id="ARBA00023160"/>
    </source>
</evidence>
<dbReference type="EnsemblMetazoa" id="GBRI000747-RA">
    <property type="protein sequence ID" value="GBRI000747-PA"/>
    <property type="gene ID" value="GBRI000747"/>
</dbReference>
<keyword evidence="5 16" id="KW-0444">Lipid biosynthesis</keyword>
<dbReference type="InterPro" id="IPR008978">
    <property type="entry name" value="HSP20-like_chaperone"/>
</dbReference>
<reference evidence="18" key="2">
    <citation type="submission" date="2020-05" db="UniProtKB">
        <authorList>
            <consortium name="EnsemblMetazoa"/>
        </authorList>
    </citation>
    <scope>IDENTIFICATION</scope>
    <source>
        <strain evidence="18">IAEA</strain>
    </source>
</reference>
<evidence type="ECO:0000256" key="14">
    <source>
        <dbReference type="ARBA" id="ARBA00023239"/>
    </source>
</evidence>
<sequence>MPDLRNKINVSLKKEEREQKLEMMQDCYSTSKTIVQQLSPFVYWAQTEEQITLKIELKDAKPLYIDFTPSAVKFKAKGYGARGLNEYQFYIEFYALINSEESSFRIFDSKIECIIKKSGKEWWPRLVATPQKPHWLKIDFDRWRTEDDALDEKPRDIRKDYYREYERLQKEEIGYIKESTKTVYMVFYNFAQFIGFLYILSVISILYYRDGPDIIPKTYENVGNAMKFVQLLQFLEILHPLFGYTKGNPLIPLAQVTGRNFVLFLMIECEERMQTKPVVFYLFIIWSLVEVIRYPYYLTAVVKKPLALLTWLRYTIWIPLYPMGILCEGIIILRNIPYFEETKRFSVEMPNQYNFTFDMTTFLKVYLLGFILPGSYILMTHMAKTRAKKLGKKRCIRRTED</sequence>
<evidence type="ECO:0000256" key="2">
    <source>
        <dbReference type="ARBA" id="ARBA00005194"/>
    </source>
</evidence>
<dbReference type="GO" id="GO:0030148">
    <property type="term" value="P:sphingolipid biosynthetic process"/>
    <property type="evidence" value="ECO:0007669"/>
    <property type="project" value="TreeGrafter"/>
</dbReference>
<comment type="subcellular location">
    <subcellularLocation>
        <location evidence="1 16">Endoplasmic reticulum membrane</location>
        <topology evidence="1 16">Multi-pass membrane protein</topology>
    </subcellularLocation>
</comment>
<dbReference type="FunFam" id="2.60.40.790:FF:000013">
    <property type="entry name" value="Very-long-chain (3R)-3-hydroxyacyl-CoA dehydratase"/>
    <property type="match status" value="1"/>
</dbReference>
<evidence type="ECO:0000256" key="7">
    <source>
        <dbReference type="ARBA" id="ARBA00022824"/>
    </source>
</evidence>
<evidence type="ECO:0000256" key="8">
    <source>
        <dbReference type="ARBA" id="ARBA00022832"/>
    </source>
</evidence>